<dbReference type="Pfam" id="PF11455">
    <property type="entry name" value="MazE-like"/>
    <property type="match status" value="1"/>
</dbReference>
<name>A0A4Y8RIG7_9HYPH</name>
<dbReference type="OrthoDB" id="3734119at2"/>
<sequence length="74" mass="8562">MGRPKELSEEERQKLLAEGWKPIQAEVWVPDWDNPVFRARLKENCDAINEADRRSGELDRLSDEVAALWDDLPG</sequence>
<protein>
    <submittedName>
        <fullName evidence="1">DUF3018 family protein</fullName>
    </submittedName>
</protein>
<reference evidence="1 2" key="1">
    <citation type="submission" date="2019-03" db="EMBL/GenBank/DDBJ databases">
        <title>Jiella endophytica sp. nov., a novel endophytic bacterium isolated from root of Ficus microcarpa Linn. f.</title>
        <authorList>
            <person name="Tuo L."/>
        </authorList>
    </citation>
    <scope>NUCLEOTIDE SEQUENCE [LARGE SCALE GENOMIC DNA]</scope>
    <source>
        <strain evidence="1 2">CBS5Q-3</strain>
    </source>
</reference>
<gene>
    <name evidence="1" type="ORF">E3C22_14815</name>
</gene>
<organism evidence="1 2">
    <name type="scientific">Jiella endophytica</name>
    <dbReference type="NCBI Taxonomy" id="2558362"/>
    <lineage>
        <taxon>Bacteria</taxon>
        <taxon>Pseudomonadati</taxon>
        <taxon>Pseudomonadota</taxon>
        <taxon>Alphaproteobacteria</taxon>
        <taxon>Hyphomicrobiales</taxon>
        <taxon>Aurantimonadaceae</taxon>
        <taxon>Jiella</taxon>
    </lineage>
</organism>
<proteinExistence type="predicted"/>
<dbReference type="InterPro" id="IPR021558">
    <property type="entry name" value="MazE-like"/>
</dbReference>
<accession>A0A4Y8RIG7</accession>
<dbReference type="AlphaFoldDB" id="A0A4Y8RIG7"/>
<evidence type="ECO:0000313" key="2">
    <source>
        <dbReference type="Proteomes" id="UP000298179"/>
    </source>
</evidence>
<dbReference type="RefSeq" id="WP_134762814.1">
    <property type="nucleotide sequence ID" value="NZ_SOZD01000004.1"/>
</dbReference>
<comment type="caution">
    <text evidence="1">The sequence shown here is derived from an EMBL/GenBank/DDBJ whole genome shotgun (WGS) entry which is preliminary data.</text>
</comment>
<dbReference type="EMBL" id="SOZD01000004">
    <property type="protein sequence ID" value="TFF21930.1"/>
    <property type="molecule type" value="Genomic_DNA"/>
</dbReference>
<evidence type="ECO:0000313" key="1">
    <source>
        <dbReference type="EMBL" id="TFF21930.1"/>
    </source>
</evidence>
<dbReference type="Proteomes" id="UP000298179">
    <property type="component" value="Unassembled WGS sequence"/>
</dbReference>
<keyword evidence="2" id="KW-1185">Reference proteome</keyword>